<dbReference type="OrthoDB" id="7815280at2"/>
<keyword evidence="4" id="KW-1185">Reference proteome</keyword>
<dbReference type="AlphaFoldDB" id="A0A1G8TNL2"/>
<organism evidence="3 4">
    <name type="scientific">Salipiger marinus</name>
    <dbReference type="NCBI Taxonomy" id="555512"/>
    <lineage>
        <taxon>Bacteria</taxon>
        <taxon>Pseudomonadati</taxon>
        <taxon>Pseudomonadota</taxon>
        <taxon>Alphaproteobacteria</taxon>
        <taxon>Rhodobacterales</taxon>
        <taxon>Roseobacteraceae</taxon>
        <taxon>Salipiger</taxon>
    </lineage>
</organism>
<protein>
    <submittedName>
        <fullName evidence="3">Tetratricopeptide repeat-containing protein</fullName>
    </submittedName>
</protein>
<gene>
    <name evidence="3" type="ORF">SAMN04487993_103124</name>
</gene>
<dbReference type="InterPro" id="IPR011990">
    <property type="entry name" value="TPR-like_helical_dom_sf"/>
</dbReference>
<dbReference type="EMBL" id="FNEJ01000031">
    <property type="protein sequence ID" value="SDJ43118.1"/>
    <property type="molecule type" value="Genomic_DNA"/>
</dbReference>
<evidence type="ECO:0000256" key="1">
    <source>
        <dbReference type="SAM" id="SignalP"/>
    </source>
</evidence>
<dbReference type="InterPro" id="IPR007655">
    <property type="entry name" value="Slam_C"/>
</dbReference>
<dbReference type="Proteomes" id="UP000199093">
    <property type="component" value="Unassembled WGS sequence"/>
</dbReference>
<sequence length="401" mass="44342">MSPIRRLLRAALFVFALNAPVAALAQSEAEVAQWNRAVTLMQAGDVAAALPLLERLVSEEPGKAVYRLELAAALFRQGRYGRARYHADLAALGDLALEARLAARRIASTAADRQPLTGYFQLNILPETNPGRQTSQSSVDINGVEFGLNEDARAEASTSVIVVAGGTYMHPLGDRLRLRFGADLWARHNPDERLQDRQLTLRVGPFWQGADGSRFGIDVTRGRNWNAGVPVDETHGLRLEAGRPLGQRSYLAFAAARTWASATDGTGDEVDDRLVLGLSHMQSDTLLLRGNLSVLRKEARFATQDYTERGLSVGAQKFWSGGWTVQGDLSVARRSYGGRDPLFGIARQDDRLRLDLSVMDRDLRIGPFVPELRLGLERARSSIDMRSYDNRALQISFTRRF</sequence>
<dbReference type="RefSeq" id="WP_089851725.1">
    <property type="nucleotide sequence ID" value="NZ_FNEJ01000031.1"/>
</dbReference>
<dbReference type="STRING" id="555512.SAMN04487993_103124"/>
<keyword evidence="1" id="KW-0732">Signal</keyword>
<dbReference type="Pfam" id="PF14559">
    <property type="entry name" value="TPR_19"/>
    <property type="match status" value="1"/>
</dbReference>
<reference evidence="3 4" key="1">
    <citation type="submission" date="2016-10" db="EMBL/GenBank/DDBJ databases">
        <authorList>
            <person name="de Groot N.N."/>
        </authorList>
    </citation>
    <scope>NUCLEOTIDE SEQUENCE [LARGE SCALE GENOMIC DNA]</scope>
    <source>
        <strain evidence="3 4">DSM 26424</strain>
    </source>
</reference>
<feature type="domain" description="Surface lipoprotein assembly modifier C-terminal" evidence="2">
    <location>
        <begin position="223"/>
        <end position="401"/>
    </location>
</feature>
<dbReference type="SUPFAM" id="SSF48452">
    <property type="entry name" value="TPR-like"/>
    <property type="match status" value="1"/>
</dbReference>
<proteinExistence type="predicted"/>
<dbReference type="Pfam" id="PF04575">
    <property type="entry name" value="SlipAM"/>
    <property type="match status" value="1"/>
</dbReference>
<feature type="chain" id="PRO_5011449821" evidence="1">
    <location>
        <begin position="26"/>
        <end position="401"/>
    </location>
</feature>
<evidence type="ECO:0000259" key="2">
    <source>
        <dbReference type="Pfam" id="PF04575"/>
    </source>
</evidence>
<evidence type="ECO:0000313" key="4">
    <source>
        <dbReference type="Proteomes" id="UP000199093"/>
    </source>
</evidence>
<evidence type="ECO:0000313" key="3">
    <source>
        <dbReference type="EMBL" id="SDJ43118.1"/>
    </source>
</evidence>
<dbReference type="Gene3D" id="1.25.40.10">
    <property type="entry name" value="Tetratricopeptide repeat domain"/>
    <property type="match status" value="1"/>
</dbReference>
<accession>A0A1G8TNL2</accession>
<feature type="signal peptide" evidence="1">
    <location>
        <begin position="1"/>
        <end position="25"/>
    </location>
</feature>
<name>A0A1G8TNL2_9RHOB</name>